<feature type="transmembrane region" description="Helical" evidence="7">
    <location>
        <begin position="177"/>
        <end position="203"/>
    </location>
</feature>
<dbReference type="PANTHER" id="PTHR33048">
    <property type="entry name" value="PTH11-LIKE INTEGRAL MEMBRANE PROTEIN (AFU_ORTHOLOGUE AFUA_5G11245)"/>
    <property type="match status" value="1"/>
</dbReference>
<evidence type="ECO:0000256" key="6">
    <source>
        <dbReference type="SAM" id="MobiDB-lite"/>
    </source>
</evidence>
<evidence type="ECO:0000256" key="2">
    <source>
        <dbReference type="ARBA" id="ARBA00022692"/>
    </source>
</evidence>
<feature type="transmembrane region" description="Helical" evidence="7">
    <location>
        <begin position="134"/>
        <end position="152"/>
    </location>
</feature>
<keyword evidence="10" id="KW-1185">Reference proteome</keyword>
<feature type="domain" description="Rhodopsin" evidence="8">
    <location>
        <begin position="40"/>
        <end position="278"/>
    </location>
</feature>
<feature type="transmembrane region" description="Helical" evidence="7">
    <location>
        <begin position="24"/>
        <end position="43"/>
    </location>
</feature>
<dbReference type="InterPro" id="IPR052337">
    <property type="entry name" value="SAT4-like"/>
</dbReference>
<evidence type="ECO:0000313" key="10">
    <source>
        <dbReference type="Proteomes" id="UP000076874"/>
    </source>
</evidence>
<evidence type="ECO:0000256" key="3">
    <source>
        <dbReference type="ARBA" id="ARBA00022989"/>
    </source>
</evidence>
<feature type="transmembrane region" description="Helical" evidence="7">
    <location>
        <begin position="55"/>
        <end position="77"/>
    </location>
</feature>
<keyword evidence="2 7" id="KW-0812">Transmembrane</keyword>
<dbReference type="AlphaFoldDB" id="A0A167VQW0"/>
<comment type="caution">
    <text evidence="9">The sequence shown here is derived from an EMBL/GenBank/DDBJ whole genome shotgun (WGS) entry which is preliminary data.</text>
</comment>
<dbReference type="STRING" id="1081102.A0A167VQW0"/>
<accession>A0A167VQW0</accession>
<evidence type="ECO:0000256" key="4">
    <source>
        <dbReference type="ARBA" id="ARBA00023136"/>
    </source>
</evidence>
<evidence type="ECO:0000256" key="1">
    <source>
        <dbReference type="ARBA" id="ARBA00004141"/>
    </source>
</evidence>
<feature type="transmembrane region" description="Helical" evidence="7">
    <location>
        <begin position="253"/>
        <end position="273"/>
    </location>
</feature>
<evidence type="ECO:0000259" key="8">
    <source>
        <dbReference type="Pfam" id="PF20684"/>
    </source>
</evidence>
<keyword evidence="3 7" id="KW-1133">Transmembrane helix</keyword>
<dbReference type="InterPro" id="IPR049326">
    <property type="entry name" value="Rhodopsin_dom_fungi"/>
</dbReference>
<name>A0A167VQW0_9HYPO</name>
<keyword evidence="4 7" id="KW-0472">Membrane</keyword>
<dbReference type="Pfam" id="PF20684">
    <property type="entry name" value="Fung_rhodopsin"/>
    <property type="match status" value="1"/>
</dbReference>
<sequence>MECPAGDTACKMVSGDDLGPMLRVGLWVLTTLSFAFLVTRLVCKFKRHRTFHVDDYVLVASWLMFLGSVICTTVEIAYGFGKHSFDNVYTAGEVDKIALIGSLTVTLGICAQVWSKTSWAITLLRVSTGSLRWFMWFALVSMNLFFAVPAFAEWLQCQPIEKAWHPLLPGTCWSPRVSIVLGIVASSYSGVLDLAFAIIPWMLLRNLHVSPGEKLGVALAMSMGVFAAISAFIKSSAFPALASPDFSYEGVTLTLWCAAEPAVTIMAASVPMMRVLAQTARKPVSWAGASRDHLPANAATTPSDGEMEEARSMR</sequence>
<evidence type="ECO:0000256" key="7">
    <source>
        <dbReference type="SAM" id="Phobius"/>
    </source>
</evidence>
<feature type="transmembrane region" description="Helical" evidence="7">
    <location>
        <begin position="97"/>
        <end position="114"/>
    </location>
</feature>
<proteinExistence type="inferred from homology"/>
<evidence type="ECO:0000256" key="5">
    <source>
        <dbReference type="ARBA" id="ARBA00038359"/>
    </source>
</evidence>
<comment type="subcellular location">
    <subcellularLocation>
        <location evidence="1">Membrane</location>
        <topology evidence="1">Multi-pass membrane protein</topology>
    </subcellularLocation>
</comment>
<organism evidence="9 10">
    <name type="scientific">Niveomyces insectorum RCEF 264</name>
    <dbReference type="NCBI Taxonomy" id="1081102"/>
    <lineage>
        <taxon>Eukaryota</taxon>
        <taxon>Fungi</taxon>
        <taxon>Dikarya</taxon>
        <taxon>Ascomycota</taxon>
        <taxon>Pezizomycotina</taxon>
        <taxon>Sordariomycetes</taxon>
        <taxon>Hypocreomycetidae</taxon>
        <taxon>Hypocreales</taxon>
        <taxon>Cordycipitaceae</taxon>
        <taxon>Niveomyces</taxon>
    </lineage>
</organism>
<evidence type="ECO:0000313" key="9">
    <source>
        <dbReference type="EMBL" id="OAA62891.1"/>
    </source>
</evidence>
<dbReference type="EMBL" id="AZHD01000006">
    <property type="protein sequence ID" value="OAA62891.1"/>
    <property type="molecule type" value="Genomic_DNA"/>
</dbReference>
<dbReference type="GO" id="GO:0016020">
    <property type="term" value="C:membrane"/>
    <property type="evidence" value="ECO:0007669"/>
    <property type="project" value="UniProtKB-SubCell"/>
</dbReference>
<dbReference type="Proteomes" id="UP000076874">
    <property type="component" value="Unassembled WGS sequence"/>
</dbReference>
<gene>
    <name evidence="9" type="ORF">SPI_04431</name>
</gene>
<comment type="similarity">
    <text evidence="5">Belongs to the SAT4 family.</text>
</comment>
<protein>
    <recommendedName>
        <fullName evidence="8">Rhodopsin domain-containing protein</fullName>
    </recommendedName>
</protein>
<dbReference type="OrthoDB" id="5417887at2759"/>
<feature type="region of interest" description="Disordered" evidence="6">
    <location>
        <begin position="293"/>
        <end position="314"/>
    </location>
</feature>
<reference evidence="9 10" key="1">
    <citation type="journal article" date="2016" name="Genome Biol. Evol.">
        <title>Divergent and convergent evolution of fungal pathogenicity.</title>
        <authorList>
            <person name="Shang Y."/>
            <person name="Xiao G."/>
            <person name="Zheng P."/>
            <person name="Cen K."/>
            <person name="Zhan S."/>
            <person name="Wang C."/>
        </authorList>
    </citation>
    <scope>NUCLEOTIDE SEQUENCE [LARGE SCALE GENOMIC DNA]</scope>
    <source>
        <strain evidence="9 10">RCEF 264</strain>
    </source>
</reference>
<dbReference type="PANTHER" id="PTHR33048:SF42">
    <property type="entry name" value="INTEGRAL MEMBRANE PROTEIN"/>
    <property type="match status" value="1"/>
</dbReference>
<feature type="transmembrane region" description="Helical" evidence="7">
    <location>
        <begin position="215"/>
        <end position="233"/>
    </location>
</feature>